<keyword evidence="4 6" id="KW-0560">Oxidoreductase</keyword>
<evidence type="ECO:0000256" key="1">
    <source>
        <dbReference type="ARBA" id="ARBA00001974"/>
    </source>
</evidence>
<keyword evidence="2" id="KW-0285">Flavoprotein</keyword>
<dbReference type="SUPFAM" id="SSF54373">
    <property type="entry name" value="FAD-linked reductases, C-terminal domain"/>
    <property type="match status" value="1"/>
</dbReference>
<dbReference type="EC" id="1.5.3.2" evidence="6"/>
<organism evidence="6 7">
    <name type="scientific">Nonomuraea mangrovi</name>
    <dbReference type="NCBI Taxonomy" id="2316207"/>
    <lineage>
        <taxon>Bacteria</taxon>
        <taxon>Bacillati</taxon>
        <taxon>Actinomycetota</taxon>
        <taxon>Actinomycetes</taxon>
        <taxon>Streptosporangiales</taxon>
        <taxon>Streptosporangiaceae</taxon>
        <taxon>Nonomuraea</taxon>
    </lineage>
</organism>
<dbReference type="InterPro" id="IPR045170">
    <property type="entry name" value="MTOX"/>
</dbReference>
<protein>
    <submittedName>
        <fullName evidence="6">N-methyl-L-tryptophan oxidase</fullName>
        <ecNumber evidence="6">1.5.3.2</ecNumber>
    </submittedName>
</protein>
<evidence type="ECO:0000256" key="2">
    <source>
        <dbReference type="ARBA" id="ARBA00022630"/>
    </source>
</evidence>
<comment type="caution">
    <text evidence="6">The sequence shown here is derived from an EMBL/GenBank/DDBJ whole genome shotgun (WGS) entry which is preliminary data.</text>
</comment>
<evidence type="ECO:0000259" key="5">
    <source>
        <dbReference type="Pfam" id="PF01266"/>
    </source>
</evidence>
<feature type="domain" description="FAD dependent oxidoreductase" evidence="5">
    <location>
        <begin position="5"/>
        <end position="357"/>
    </location>
</feature>
<sequence length="384" mass="40868">MSALDLLVVGGGVTGTATASAAARRGLRTLLVEQFHIGNPHGSSHGPSRIIRLAYDGADYVALAREAYGLWRRVGHDVRQRLLRGTGGLDFGSADTPSLRATARTMEACDVEFERLSPDELAGRFPQLRPDPGMEGLYQQDAGVLDADTCVRALATDARAHGAEIREQARVRRLRPVPGGVAADVNGVDVRAAAAVIAAGSWTRPLLAEMGRPLPLSVTREQVAYFAAPSTAFGPDRFPVMIEHRAGRPPMISMFPELEPGGGVKLMLDRDGPEIDAGDLSGVVHEPALKRLMAHARHRLPGLGPLVRAETCRYTMTPDEDFVLDLLPGQATIGVASACSGHGFKFGPVLGEIMVDLLTTGTTARPVSRFSLDRPALAVPASSR</sequence>
<gene>
    <name evidence="6" type="primary">solA</name>
    <name evidence="6" type="ORF">ACFSKW_29775</name>
</gene>
<evidence type="ECO:0000256" key="4">
    <source>
        <dbReference type="ARBA" id="ARBA00023002"/>
    </source>
</evidence>
<dbReference type="RefSeq" id="WP_379575784.1">
    <property type="nucleotide sequence ID" value="NZ_JBHUFV010000046.1"/>
</dbReference>
<evidence type="ECO:0000313" key="7">
    <source>
        <dbReference type="Proteomes" id="UP001597368"/>
    </source>
</evidence>
<dbReference type="PANTHER" id="PTHR10961:SF7">
    <property type="entry name" value="FAD DEPENDENT OXIDOREDUCTASE DOMAIN-CONTAINING PROTEIN"/>
    <property type="match status" value="1"/>
</dbReference>
<dbReference type="SUPFAM" id="SSF51905">
    <property type="entry name" value="FAD/NAD(P)-binding domain"/>
    <property type="match status" value="1"/>
</dbReference>
<dbReference type="Gene3D" id="3.30.9.10">
    <property type="entry name" value="D-Amino Acid Oxidase, subunit A, domain 2"/>
    <property type="match status" value="1"/>
</dbReference>
<dbReference type="InterPro" id="IPR006076">
    <property type="entry name" value="FAD-dep_OxRdtase"/>
</dbReference>
<comment type="cofactor">
    <cofactor evidence="1">
        <name>FAD</name>
        <dbReference type="ChEBI" id="CHEBI:57692"/>
    </cofactor>
</comment>
<name>A0ABW4T3X9_9ACTN</name>
<dbReference type="Pfam" id="PF01266">
    <property type="entry name" value="DAO"/>
    <property type="match status" value="1"/>
</dbReference>
<evidence type="ECO:0000313" key="6">
    <source>
        <dbReference type="EMBL" id="MFD1935667.1"/>
    </source>
</evidence>
<dbReference type="EMBL" id="JBHUFV010000046">
    <property type="protein sequence ID" value="MFD1935667.1"/>
    <property type="molecule type" value="Genomic_DNA"/>
</dbReference>
<evidence type="ECO:0000256" key="3">
    <source>
        <dbReference type="ARBA" id="ARBA00022827"/>
    </source>
</evidence>
<proteinExistence type="predicted"/>
<dbReference type="NCBIfam" id="NF008425">
    <property type="entry name" value="PRK11259.1"/>
    <property type="match status" value="1"/>
</dbReference>
<accession>A0ABW4T3X9</accession>
<keyword evidence="3" id="KW-0274">FAD</keyword>
<dbReference type="Gene3D" id="3.50.50.60">
    <property type="entry name" value="FAD/NAD(P)-binding domain"/>
    <property type="match status" value="1"/>
</dbReference>
<keyword evidence="7" id="KW-1185">Reference proteome</keyword>
<dbReference type="PANTHER" id="PTHR10961">
    <property type="entry name" value="PEROXISOMAL SARCOSINE OXIDASE"/>
    <property type="match status" value="1"/>
</dbReference>
<dbReference type="InterPro" id="IPR036188">
    <property type="entry name" value="FAD/NAD-bd_sf"/>
</dbReference>
<reference evidence="7" key="1">
    <citation type="journal article" date="2019" name="Int. J. Syst. Evol. Microbiol.">
        <title>The Global Catalogue of Microorganisms (GCM) 10K type strain sequencing project: providing services to taxonomists for standard genome sequencing and annotation.</title>
        <authorList>
            <consortium name="The Broad Institute Genomics Platform"/>
            <consortium name="The Broad Institute Genome Sequencing Center for Infectious Disease"/>
            <person name="Wu L."/>
            <person name="Ma J."/>
        </authorList>
    </citation>
    <scope>NUCLEOTIDE SEQUENCE [LARGE SCALE GENOMIC DNA]</scope>
    <source>
        <strain evidence="7">ICMP 6774ER</strain>
    </source>
</reference>
<dbReference type="GO" id="GO:0050131">
    <property type="term" value="F:N-methyl-L-amino-acid oxidase activity"/>
    <property type="evidence" value="ECO:0007669"/>
    <property type="project" value="UniProtKB-EC"/>
</dbReference>
<dbReference type="Proteomes" id="UP001597368">
    <property type="component" value="Unassembled WGS sequence"/>
</dbReference>